<dbReference type="AlphaFoldDB" id="A0A7L9ULW8"/>
<name>A0A7L9ULW8_BIFLL</name>
<dbReference type="RefSeq" id="WP_200408278.1">
    <property type="nucleotide sequence ID" value="NZ_CP062943.1"/>
</dbReference>
<dbReference type="EMBL" id="CP062943">
    <property type="protein sequence ID" value="QOL55286.1"/>
    <property type="molecule type" value="Genomic_DNA"/>
</dbReference>
<dbReference type="Proteomes" id="UP000593918">
    <property type="component" value="Chromosome"/>
</dbReference>
<reference evidence="1 2" key="1">
    <citation type="submission" date="2020-10" db="EMBL/GenBank/DDBJ databases">
        <title>Genome sequencing of Bifidobacterium longum subsp. longum KCTC 5915.</title>
        <authorList>
            <person name="Kim J."/>
        </authorList>
    </citation>
    <scope>NUCLEOTIDE SEQUENCE [LARGE SCALE GENOMIC DNA]</scope>
    <source>
        <strain evidence="1 2">KCTC 5915</strain>
    </source>
</reference>
<gene>
    <name evidence="1" type="ORF">BL5915_11180</name>
</gene>
<evidence type="ECO:0000313" key="2">
    <source>
        <dbReference type="Proteomes" id="UP000593918"/>
    </source>
</evidence>
<protein>
    <submittedName>
        <fullName evidence="1">Uncharacterized protein</fullName>
    </submittedName>
</protein>
<accession>A0A7L9ULW8</accession>
<organism evidence="1 2">
    <name type="scientific">Bifidobacterium longum subsp. longum</name>
    <dbReference type="NCBI Taxonomy" id="1679"/>
    <lineage>
        <taxon>Bacteria</taxon>
        <taxon>Bacillati</taxon>
        <taxon>Actinomycetota</taxon>
        <taxon>Actinomycetes</taxon>
        <taxon>Bifidobacteriales</taxon>
        <taxon>Bifidobacteriaceae</taxon>
        <taxon>Bifidobacterium</taxon>
    </lineage>
</organism>
<proteinExistence type="predicted"/>
<sequence length="99" mass="11205">MDIYQISSYIYDNTGSAIDTEVVNGICPDDTIEVSRRDGKQFLALGFDPTDDSFILGTLWYRHENGDKEAVEGGLCWHIDGEEDYDTLDDICEYARKAL</sequence>
<evidence type="ECO:0000313" key="1">
    <source>
        <dbReference type="EMBL" id="QOL55286.1"/>
    </source>
</evidence>